<dbReference type="Gene3D" id="2.102.10.10">
    <property type="entry name" value="Rieske [2Fe-2S] iron-sulphur domain"/>
    <property type="match status" value="1"/>
</dbReference>
<reference evidence="8 9" key="1">
    <citation type="submission" date="2018-05" db="EMBL/GenBank/DDBJ databases">
        <title>Whole genome sequence of Pseudomonas putida JBC17.</title>
        <authorList>
            <person name="Lee Y.H."/>
            <person name="David K."/>
        </authorList>
    </citation>
    <scope>NUCLEOTIDE SEQUENCE [LARGE SCALE GENOMIC DNA]</scope>
    <source>
        <strain evidence="8 9">JBC17</strain>
    </source>
</reference>
<name>A0A2Z4RI85_PSEPU</name>
<keyword evidence="4" id="KW-0560">Oxidoreductase</keyword>
<feature type="domain" description="Rieske" evidence="7">
    <location>
        <begin position="29"/>
        <end position="137"/>
    </location>
</feature>
<keyword evidence="2" id="KW-0001">2Fe-2S</keyword>
<dbReference type="PRINTS" id="PR00090">
    <property type="entry name" value="RNGDIOXGNASE"/>
</dbReference>
<gene>
    <name evidence="8" type="ORF">DKY63_12520</name>
</gene>
<dbReference type="PANTHER" id="PTHR43756">
    <property type="entry name" value="CHOLINE MONOOXYGENASE, CHLOROPLASTIC"/>
    <property type="match status" value="1"/>
</dbReference>
<dbReference type="AlphaFoldDB" id="A0A2Z4RI85"/>
<accession>A0A2Z4RI85</accession>
<evidence type="ECO:0000256" key="4">
    <source>
        <dbReference type="ARBA" id="ARBA00023002"/>
    </source>
</evidence>
<evidence type="ECO:0000256" key="1">
    <source>
        <dbReference type="ARBA" id="ARBA00008751"/>
    </source>
</evidence>
<dbReference type="SUPFAM" id="SSF55961">
    <property type="entry name" value="Bet v1-like"/>
    <property type="match status" value="1"/>
</dbReference>
<dbReference type="OrthoDB" id="9769355at2"/>
<evidence type="ECO:0000313" key="8">
    <source>
        <dbReference type="EMBL" id="AWY40667.1"/>
    </source>
</evidence>
<protein>
    <submittedName>
        <fullName evidence="8">Aromatic ring-hydroxylating dioxygenase subunit alpha</fullName>
    </submittedName>
</protein>
<dbReference type="GO" id="GO:0051537">
    <property type="term" value="F:2 iron, 2 sulfur cluster binding"/>
    <property type="evidence" value="ECO:0007669"/>
    <property type="project" value="UniProtKB-KW"/>
</dbReference>
<sequence>MPRHALDGKHYISEETLTLERAKLFGKLWSFVGFSSMVRERNQFFTRKVAGTPILVQRTEAGIRAFVNECPHRLSPIQTSNAGKRPLVCPYHAWSFGAEGELRGMPNDGLYQFSAAEREKICLKKLQVEEVGQLLFINFSENPIALTEQFSENFLEQLQEVSSFLDSQIIYSCHRVRYNWKLNMENVKDYNHVPFVHSKTFMPAMSQMVKELPVVESLEPSKVLQLIDAGVAPGLESLSYNTKASIKPYENWFASLCDKYGNDHAYYNWFIYPNVNFCSVKGEHFLLQQYDPVSPGVTDYHLWMMTATRKDERTDFTALLSTLIRGERTVIAEDTVVLERLQDGLGAHSRRFMHGEYEAHIVQQHLWYKNHVLGETV</sequence>
<dbReference type="InterPro" id="IPR017941">
    <property type="entry name" value="Rieske_2Fe-2S"/>
</dbReference>
<proteinExistence type="inferred from homology"/>
<dbReference type="InterPro" id="IPR001663">
    <property type="entry name" value="Rng_hydr_dOase-A"/>
</dbReference>
<dbReference type="CDD" id="cd00680">
    <property type="entry name" value="RHO_alpha_C"/>
    <property type="match status" value="1"/>
</dbReference>
<evidence type="ECO:0000313" key="9">
    <source>
        <dbReference type="Proteomes" id="UP000250299"/>
    </source>
</evidence>
<dbReference type="EMBL" id="CP029693">
    <property type="protein sequence ID" value="AWY40667.1"/>
    <property type="molecule type" value="Genomic_DNA"/>
</dbReference>
<evidence type="ECO:0000256" key="2">
    <source>
        <dbReference type="ARBA" id="ARBA00022714"/>
    </source>
</evidence>
<evidence type="ECO:0000256" key="6">
    <source>
        <dbReference type="ARBA" id="ARBA00023014"/>
    </source>
</evidence>
<dbReference type="PANTHER" id="PTHR43756:SF1">
    <property type="entry name" value="3-PHENYLPROPIONATE_CINNAMIC ACID DIOXYGENASE SUBUNIT ALPHA"/>
    <property type="match status" value="1"/>
</dbReference>
<organism evidence="8 9">
    <name type="scientific">Pseudomonas putida</name>
    <name type="common">Arthrobacter siderocapsulatus</name>
    <dbReference type="NCBI Taxonomy" id="303"/>
    <lineage>
        <taxon>Bacteria</taxon>
        <taxon>Pseudomonadati</taxon>
        <taxon>Pseudomonadota</taxon>
        <taxon>Gammaproteobacteria</taxon>
        <taxon>Pseudomonadales</taxon>
        <taxon>Pseudomonadaceae</taxon>
        <taxon>Pseudomonas</taxon>
    </lineage>
</organism>
<keyword evidence="5" id="KW-0408">Iron</keyword>
<dbReference type="Proteomes" id="UP000250299">
    <property type="component" value="Chromosome"/>
</dbReference>
<dbReference type="GO" id="GO:0005506">
    <property type="term" value="F:iron ion binding"/>
    <property type="evidence" value="ECO:0007669"/>
    <property type="project" value="InterPro"/>
</dbReference>
<dbReference type="Pfam" id="PF00848">
    <property type="entry name" value="Ring_hydroxyl_A"/>
    <property type="match status" value="1"/>
</dbReference>
<comment type="similarity">
    <text evidence="1">Belongs to the bacterial ring-hydroxylating dioxygenase alpha subunit family.</text>
</comment>
<keyword evidence="3" id="KW-0479">Metal-binding</keyword>
<keyword evidence="6" id="KW-0411">Iron-sulfur</keyword>
<evidence type="ECO:0000256" key="3">
    <source>
        <dbReference type="ARBA" id="ARBA00022723"/>
    </source>
</evidence>
<dbReference type="Pfam" id="PF00355">
    <property type="entry name" value="Rieske"/>
    <property type="match status" value="1"/>
</dbReference>
<dbReference type="Gene3D" id="3.90.380.10">
    <property type="entry name" value="Naphthalene 1,2-dioxygenase Alpha Subunit, Chain A, domain 1"/>
    <property type="match status" value="1"/>
</dbReference>
<dbReference type="PROSITE" id="PS51296">
    <property type="entry name" value="RIESKE"/>
    <property type="match status" value="1"/>
</dbReference>
<dbReference type="SUPFAM" id="SSF50022">
    <property type="entry name" value="ISP domain"/>
    <property type="match status" value="1"/>
</dbReference>
<evidence type="ECO:0000259" key="7">
    <source>
        <dbReference type="PROSITE" id="PS51296"/>
    </source>
</evidence>
<dbReference type="CDD" id="cd03469">
    <property type="entry name" value="Rieske_RO_Alpha_N"/>
    <property type="match status" value="1"/>
</dbReference>
<dbReference type="RefSeq" id="WP_110964376.1">
    <property type="nucleotide sequence ID" value="NZ_CP029693.1"/>
</dbReference>
<keyword evidence="8" id="KW-0223">Dioxygenase</keyword>
<dbReference type="InterPro" id="IPR015879">
    <property type="entry name" value="Ring_hydroxy_dOase_asu_C_dom"/>
</dbReference>
<dbReference type="InterPro" id="IPR036922">
    <property type="entry name" value="Rieske_2Fe-2S_sf"/>
</dbReference>
<dbReference type="GO" id="GO:0051213">
    <property type="term" value="F:dioxygenase activity"/>
    <property type="evidence" value="ECO:0007669"/>
    <property type="project" value="UniProtKB-KW"/>
</dbReference>
<evidence type="ECO:0000256" key="5">
    <source>
        <dbReference type="ARBA" id="ARBA00023004"/>
    </source>
</evidence>